<gene>
    <name evidence="1" type="ORF">VTK73DRAFT_259</name>
</gene>
<protein>
    <submittedName>
        <fullName evidence="1">Uncharacterized protein</fullName>
    </submittedName>
</protein>
<name>A0ABR3XFK6_9PEZI</name>
<accession>A0ABR3XFK6</accession>
<dbReference type="EMBL" id="JAZHXJ010000103">
    <property type="protein sequence ID" value="KAL1874731.1"/>
    <property type="molecule type" value="Genomic_DNA"/>
</dbReference>
<evidence type="ECO:0000313" key="2">
    <source>
        <dbReference type="Proteomes" id="UP001586593"/>
    </source>
</evidence>
<organism evidence="1 2">
    <name type="scientific">Phialemonium thermophilum</name>
    <dbReference type="NCBI Taxonomy" id="223376"/>
    <lineage>
        <taxon>Eukaryota</taxon>
        <taxon>Fungi</taxon>
        <taxon>Dikarya</taxon>
        <taxon>Ascomycota</taxon>
        <taxon>Pezizomycotina</taxon>
        <taxon>Sordariomycetes</taxon>
        <taxon>Sordariomycetidae</taxon>
        <taxon>Cephalothecales</taxon>
        <taxon>Cephalothecaceae</taxon>
        <taxon>Phialemonium</taxon>
    </lineage>
</organism>
<reference evidence="1 2" key="1">
    <citation type="journal article" date="2024" name="Commun. Biol.">
        <title>Comparative genomic analysis of thermophilic fungi reveals convergent evolutionary adaptations and gene losses.</title>
        <authorList>
            <person name="Steindorff A.S."/>
            <person name="Aguilar-Pontes M.V."/>
            <person name="Robinson A.J."/>
            <person name="Andreopoulos B."/>
            <person name="LaButti K."/>
            <person name="Kuo A."/>
            <person name="Mondo S."/>
            <person name="Riley R."/>
            <person name="Otillar R."/>
            <person name="Haridas S."/>
            <person name="Lipzen A."/>
            <person name="Grimwood J."/>
            <person name="Schmutz J."/>
            <person name="Clum A."/>
            <person name="Reid I.D."/>
            <person name="Moisan M.C."/>
            <person name="Butler G."/>
            <person name="Nguyen T.T.M."/>
            <person name="Dewar K."/>
            <person name="Conant G."/>
            <person name="Drula E."/>
            <person name="Henrissat B."/>
            <person name="Hansel C."/>
            <person name="Singer S."/>
            <person name="Hutchinson M.I."/>
            <person name="de Vries R.P."/>
            <person name="Natvig D.O."/>
            <person name="Powell A.J."/>
            <person name="Tsang A."/>
            <person name="Grigoriev I.V."/>
        </authorList>
    </citation>
    <scope>NUCLEOTIDE SEQUENCE [LARGE SCALE GENOMIC DNA]</scope>
    <source>
        <strain evidence="1 2">ATCC 24622</strain>
    </source>
</reference>
<evidence type="ECO:0000313" key="1">
    <source>
        <dbReference type="EMBL" id="KAL1874731.1"/>
    </source>
</evidence>
<sequence length="67" mass="7701">MPETFFGCQLEVGPYETRNHKACEAFGAANQAHRTRRAGSRTRCIFPFPRLWLRKILLCVQGRTFAS</sequence>
<comment type="caution">
    <text evidence="1">The sequence shown here is derived from an EMBL/GenBank/DDBJ whole genome shotgun (WGS) entry which is preliminary data.</text>
</comment>
<proteinExistence type="predicted"/>
<keyword evidence="2" id="KW-1185">Reference proteome</keyword>
<dbReference type="Proteomes" id="UP001586593">
    <property type="component" value="Unassembled WGS sequence"/>
</dbReference>